<dbReference type="CDD" id="cd16841">
    <property type="entry name" value="RraA_family"/>
    <property type="match status" value="1"/>
</dbReference>
<evidence type="ECO:0000313" key="6">
    <source>
        <dbReference type="Proteomes" id="UP001595974"/>
    </source>
</evidence>
<dbReference type="InterPro" id="IPR005493">
    <property type="entry name" value="RraA/RraA-like"/>
</dbReference>
<dbReference type="PANTHER" id="PTHR33254">
    <property type="entry name" value="4-HYDROXY-4-METHYL-2-OXOGLUTARATE ALDOLASE 3-RELATED"/>
    <property type="match status" value="1"/>
</dbReference>
<dbReference type="RefSeq" id="WP_096449648.1">
    <property type="nucleotide sequence ID" value="NZ_JBHSOG010000101.1"/>
</dbReference>
<organism evidence="5 6">
    <name type="scientific">Thauera sinica</name>
    <dbReference type="NCBI Taxonomy" id="2665146"/>
    <lineage>
        <taxon>Bacteria</taxon>
        <taxon>Pseudomonadati</taxon>
        <taxon>Pseudomonadota</taxon>
        <taxon>Betaproteobacteria</taxon>
        <taxon>Rhodocyclales</taxon>
        <taxon>Zoogloeaceae</taxon>
        <taxon>Thauera</taxon>
    </lineage>
</organism>
<protein>
    <recommendedName>
        <fullName evidence="2">Putative 4-hydroxy-4-methyl-2-oxoglutarate aldolase</fullName>
    </recommendedName>
    <alternativeName>
        <fullName evidence="3">Regulator of ribonuclease activity homolog</fullName>
    </alternativeName>
    <alternativeName>
        <fullName evidence="4">RraA-like protein</fullName>
    </alternativeName>
</protein>
<name>A0ABW1AXN3_9RHOO</name>
<keyword evidence="6" id="KW-1185">Reference proteome</keyword>
<dbReference type="PANTHER" id="PTHR33254:SF4">
    <property type="entry name" value="4-HYDROXY-4-METHYL-2-OXOGLUTARATE ALDOLASE 3-RELATED"/>
    <property type="match status" value="1"/>
</dbReference>
<dbReference type="SUPFAM" id="SSF89562">
    <property type="entry name" value="RraA-like"/>
    <property type="match status" value="1"/>
</dbReference>
<dbReference type="Gene3D" id="3.50.30.40">
    <property type="entry name" value="Ribonuclease E inhibitor RraA/RraA-like"/>
    <property type="match status" value="1"/>
</dbReference>
<evidence type="ECO:0000256" key="2">
    <source>
        <dbReference type="ARBA" id="ARBA00016549"/>
    </source>
</evidence>
<comment type="caution">
    <text evidence="5">The sequence shown here is derived from an EMBL/GenBank/DDBJ whole genome shotgun (WGS) entry which is preliminary data.</text>
</comment>
<comment type="cofactor">
    <cofactor evidence="1">
        <name>a divalent metal cation</name>
        <dbReference type="ChEBI" id="CHEBI:60240"/>
    </cofactor>
</comment>
<sequence>MNRLDPALTTRLDFTRLPRELAVAAAGLPTATLHEAAKKTGALPAAIKPVAPHFRFAGSALTVHSPGGDNLWLHRALDVAQPGDVLVVHVGGAYEHGYWGEVMATMAKARGLAGLVIDGGVRDSVLLAGLGFPVFSRGLSIRGTGKDFGATGWINYPVMMGNVIVHAGDLVAGDADGVVAIPAASAAAVVDLATRREADEAAIVRRLEQGESTLDVYGWR</sequence>
<evidence type="ECO:0000256" key="1">
    <source>
        <dbReference type="ARBA" id="ARBA00001968"/>
    </source>
</evidence>
<proteinExistence type="predicted"/>
<gene>
    <name evidence="5" type="ORF">ACFPTN_20795</name>
</gene>
<reference evidence="6" key="1">
    <citation type="journal article" date="2019" name="Int. J. Syst. Evol. Microbiol.">
        <title>The Global Catalogue of Microorganisms (GCM) 10K type strain sequencing project: providing services to taxonomists for standard genome sequencing and annotation.</title>
        <authorList>
            <consortium name="The Broad Institute Genomics Platform"/>
            <consortium name="The Broad Institute Genome Sequencing Center for Infectious Disease"/>
            <person name="Wu L."/>
            <person name="Ma J."/>
        </authorList>
    </citation>
    <scope>NUCLEOTIDE SEQUENCE [LARGE SCALE GENOMIC DNA]</scope>
    <source>
        <strain evidence="6">SHR3</strain>
    </source>
</reference>
<dbReference type="EMBL" id="JBHSOG010000101">
    <property type="protein sequence ID" value="MFC5771824.1"/>
    <property type="molecule type" value="Genomic_DNA"/>
</dbReference>
<dbReference type="Pfam" id="PF03737">
    <property type="entry name" value="RraA-like"/>
    <property type="match status" value="1"/>
</dbReference>
<accession>A0ABW1AXN3</accession>
<dbReference type="Proteomes" id="UP001595974">
    <property type="component" value="Unassembled WGS sequence"/>
</dbReference>
<evidence type="ECO:0000256" key="3">
    <source>
        <dbReference type="ARBA" id="ARBA00029596"/>
    </source>
</evidence>
<evidence type="ECO:0000256" key="4">
    <source>
        <dbReference type="ARBA" id="ARBA00030169"/>
    </source>
</evidence>
<dbReference type="InterPro" id="IPR036704">
    <property type="entry name" value="RraA/RraA-like_sf"/>
</dbReference>
<dbReference type="NCBIfam" id="NF006731">
    <property type="entry name" value="PRK09262.1"/>
    <property type="match status" value="1"/>
</dbReference>
<evidence type="ECO:0000313" key="5">
    <source>
        <dbReference type="EMBL" id="MFC5771824.1"/>
    </source>
</evidence>